<organism evidence="4 5">
    <name type="scientific">Streptomyces caledonius</name>
    <dbReference type="NCBI Taxonomy" id="3134107"/>
    <lineage>
        <taxon>Bacteria</taxon>
        <taxon>Bacillati</taxon>
        <taxon>Actinomycetota</taxon>
        <taxon>Actinomycetes</taxon>
        <taxon>Kitasatosporales</taxon>
        <taxon>Streptomycetaceae</taxon>
        <taxon>Streptomyces</taxon>
    </lineage>
</organism>
<evidence type="ECO:0000256" key="1">
    <source>
        <dbReference type="ARBA" id="ARBA00022741"/>
    </source>
</evidence>
<sequence length="616" mass="64094">MSFPGGSCGDAWAWTVWAAVAWRGAGSSAPAPCGCSTGAKRSLLLHGEPGIGKSALLEKAVAQAAGMTVLRATAIEMEAELAFAGLGELVRPVEQLISRLPSVQARALRTALSLEEGHIPDGVTLGAATLTLLTDAAATTPVLVAVDDAHWMDEASTDALLFAFRRLKAEAVAVLVTARDGEGCRFTEAGLPTLALTGLEPAAAATLVQRVADVPADSEPFKRLYRETAGNPLALLEAAPALRNPEWAVQPPEGPLPVGPRLTAAYSARLAALPEASRRALTVAAAGYTEEAAVLVAALHHLSLDGEVLLALEAANVIDRSGGKVRFVHPLLRAAAYHMAGAEQRREAHRALAGALADRNGPVDRDQHSWHLAAAAAEPDLTTASALADTAARARDRGALPAAVRAYERAADLSPLPVDRGRHLLAAAEVAQLAGLGDQALALAEAATNATDDVTVRAGATGLRSQILLVRQPPRRVHDQLVDMAVQLEAVQAVPLLVAAAGAACMGGAIAQARVTADRASALACNGEAAAFDHSAALMRAHTMMLAGERREAAAVFHSCEKFLAATDPLSIGVEVTSFSAMDLMWLEQFPAARTLLERAIRCARRIGACERLVPT</sequence>
<evidence type="ECO:0000259" key="3">
    <source>
        <dbReference type="Pfam" id="PF13191"/>
    </source>
</evidence>
<dbReference type="Gene3D" id="3.40.50.300">
    <property type="entry name" value="P-loop containing nucleotide triphosphate hydrolases"/>
    <property type="match status" value="1"/>
</dbReference>
<evidence type="ECO:0000313" key="4">
    <source>
        <dbReference type="EMBL" id="MEJ8640556.1"/>
    </source>
</evidence>
<keyword evidence="2" id="KW-0067">ATP-binding</keyword>
<proteinExistence type="predicted"/>
<dbReference type="InterPro" id="IPR027417">
    <property type="entry name" value="P-loop_NTPase"/>
</dbReference>
<comment type="caution">
    <text evidence="4">The sequence shown here is derived from an EMBL/GenBank/DDBJ whole genome shotgun (WGS) entry which is preliminary data.</text>
</comment>
<dbReference type="Proteomes" id="UP001382904">
    <property type="component" value="Unassembled WGS sequence"/>
</dbReference>
<dbReference type="PANTHER" id="PTHR16305">
    <property type="entry name" value="TESTICULAR SOLUBLE ADENYLYL CYCLASE"/>
    <property type="match status" value="1"/>
</dbReference>
<reference evidence="4 5" key="1">
    <citation type="submission" date="2024-03" db="EMBL/GenBank/DDBJ databases">
        <title>Novel Streptomyces species of biotechnological and ecological value are a feature of Machair soil.</title>
        <authorList>
            <person name="Prole J.R."/>
            <person name="Goodfellow M."/>
            <person name="Allenby N."/>
            <person name="Ward A.C."/>
        </authorList>
    </citation>
    <scope>NUCLEOTIDE SEQUENCE [LARGE SCALE GENOMIC DNA]</scope>
    <source>
        <strain evidence="4 5">MS1.HAVA.3</strain>
    </source>
</reference>
<dbReference type="Pfam" id="PF13191">
    <property type="entry name" value="AAA_16"/>
    <property type="match status" value="1"/>
</dbReference>
<dbReference type="InterPro" id="IPR041664">
    <property type="entry name" value="AAA_16"/>
</dbReference>
<keyword evidence="5" id="KW-1185">Reference proteome</keyword>
<dbReference type="SUPFAM" id="SSF52540">
    <property type="entry name" value="P-loop containing nucleoside triphosphate hydrolases"/>
    <property type="match status" value="1"/>
</dbReference>
<dbReference type="EMBL" id="JBBKAM010000002">
    <property type="protein sequence ID" value="MEJ8640556.1"/>
    <property type="molecule type" value="Genomic_DNA"/>
</dbReference>
<dbReference type="PANTHER" id="PTHR16305:SF35">
    <property type="entry name" value="TRANSCRIPTIONAL ACTIVATOR DOMAIN"/>
    <property type="match status" value="1"/>
</dbReference>
<evidence type="ECO:0000256" key="2">
    <source>
        <dbReference type="ARBA" id="ARBA00022840"/>
    </source>
</evidence>
<evidence type="ECO:0000313" key="5">
    <source>
        <dbReference type="Proteomes" id="UP001382904"/>
    </source>
</evidence>
<gene>
    <name evidence="4" type="ORF">WKI68_02140</name>
</gene>
<accession>A0ABU8TY55</accession>
<name>A0ABU8TY55_9ACTN</name>
<keyword evidence="1" id="KW-0547">Nucleotide-binding</keyword>
<protein>
    <submittedName>
        <fullName evidence="4">AAA family ATPase</fullName>
    </submittedName>
</protein>
<feature type="domain" description="Orc1-like AAA ATPase" evidence="3">
    <location>
        <begin position="35"/>
        <end position="171"/>
    </location>
</feature>